<gene>
    <name evidence="3" type="ORF">QVD17_00080</name>
</gene>
<dbReference type="Proteomes" id="UP001229421">
    <property type="component" value="Unassembled WGS sequence"/>
</dbReference>
<protein>
    <submittedName>
        <fullName evidence="3">Uncharacterized protein</fullName>
    </submittedName>
</protein>
<sequence>MKKSGKKRFCRTNTPPKPNVTVLKSDTKMKVEQKKDKSDDKGFEKTGDGKAVPLTVIKPLSEDEIGYSQQMEKNDWNCGLLKESEKQKLQLTDLRYKYLTKILLSDINILRDKVTSKVKEYAALDQIEREMMKLKARERIKERMKYSID</sequence>
<accession>A0AAD8P727</accession>
<proteinExistence type="predicted"/>
<evidence type="ECO:0000313" key="3">
    <source>
        <dbReference type="EMBL" id="KAK1434341.1"/>
    </source>
</evidence>
<feature type="compositionally biased region" description="Basic residues" evidence="2">
    <location>
        <begin position="1"/>
        <end position="10"/>
    </location>
</feature>
<evidence type="ECO:0000256" key="2">
    <source>
        <dbReference type="SAM" id="MobiDB-lite"/>
    </source>
</evidence>
<evidence type="ECO:0000256" key="1">
    <source>
        <dbReference type="SAM" id="Coils"/>
    </source>
</evidence>
<feature type="compositionally biased region" description="Basic and acidic residues" evidence="2">
    <location>
        <begin position="25"/>
        <end position="48"/>
    </location>
</feature>
<dbReference type="AlphaFoldDB" id="A0AAD8P727"/>
<comment type="caution">
    <text evidence="3">The sequence shown here is derived from an EMBL/GenBank/DDBJ whole genome shotgun (WGS) entry which is preliminary data.</text>
</comment>
<name>A0AAD8P727_TARER</name>
<dbReference type="EMBL" id="JAUHHV010000001">
    <property type="protein sequence ID" value="KAK1434341.1"/>
    <property type="molecule type" value="Genomic_DNA"/>
</dbReference>
<keyword evidence="4" id="KW-1185">Reference proteome</keyword>
<keyword evidence="1" id="KW-0175">Coiled coil</keyword>
<evidence type="ECO:0000313" key="4">
    <source>
        <dbReference type="Proteomes" id="UP001229421"/>
    </source>
</evidence>
<feature type="region of interest" description="Disordered" evidence="2">
    <location>
        <begin position="1"/>
        <end position="48"/>
    </location>
</feature>
<feature type="coiled-coil region" evidence="1">
    <location>
        <begin position="117"/>
        <end position="144"/>
    </location>
</feature>
<organism evidence="3 4">
    <name type="scientific">Tagetes erecta</name>
    <name type="common">African marigold</name>
    <dbReference type="NCBI Taxonomy" id="13708"/>
    <lineage>
        <taxon>Eukaryota</taxon>
        <taxon>Viridiplantae</taxon>
        <taxon>Streptophyta</taxon>
        <taxon>Embryophyta</taxon>
        <taxon>Tracheophyta</taxon>
        <taxon>Spermatophyta</taxon>
        <taxon>Magnoliopsida</taxon>
        <taxon>eudicotyledons</taxon>
        <taxon>Gunneridae</taxon>
        <taxon>Pentapetalae</taxon>
        <taxon>asterids</taxon>
        <taxon>campanulids</taxon>
        <taxon>Asterales</taxon>
        <taxon>Asteraceae</taxon>
        <taxon>Asteroideae</taxon>
        <taxon>Heliantheae alliance</taxon>
        <taxon>Tageteae</taxon>
        <taxon>Tagetes</taxon>
    </lineage>
</organism>
<reference evidence="3" key="1">
    <citation type="journal article" date="2023" name="bioRxiv">
        <title>Improved chromosome-level genome assembly for marigold (Tagetes erecta).</title>
        <authorList>
            <person name="Jiang F."/>
            <person name="Yuan L."/>
            <person name="Wang S."/>
            <person name="Wang H."/>
            <person name="Xu D."/>
            <person name="Wang A."/>
            <person name="Fan W."/>
        </authorList>
    </citation>
    <scope>NUCLEOTIDE SEQUENCE</scope>
    <source>
        <strain evidence="3">WSJ</strain>
        <tissue evidence="3">Leaf</tissue>
    </source>
</reference>